<evidence type="ECO:0000313" key="15">
    <source>
        <dbReference type="EMBL" id="TVM33711.1"/>
    </source>
</evidence>
<evidence type="ECO:0000256" key="6">
    <source>
        <dbReference type="ARBA" id="ARBA00023235"/>
    </source>
</evidence>
<evidence type="ECO:0000313" key="14">
    <source>
        <dbReference type="EMBL" id="QJT09486.1"/>
    </source>
</evidence>
<dbReference type="RefSeq" id="WP_144305377.1">
    <property type="nucleotide sequence ID" value="NZ_CP039543.1"/>
</dbReference>
<dbReference type="PANTHER" id="PTHR11070">
    <property type="entry name" value="UVRD / RECB / PCRA DNA HELICASE FAMILY MEMBER"/>
    <property type="match status" value="1"/>
</dbReference>
<dbReference type="AlphaFoldDB" id="A0A6P1ZFX8"/>
<dbReference type="Proteomes" id="UP000434052">
    <property type="component" value="Unassembled WGS sequence"/>
</dbReference>
<dbReference type="GO" id="GO:0043138">
    <property type="term" value="F:3'-5' DNA helicase activity"/>
    <property type="evidence" value="ECO:0007669"/>
    <property type="project" value="UniProtKB-EC"/>
</dbReference>
<comment type="catalytic activity">
    <reaction evidence="7">
        <text>Couples ATP hydrolysis with the unwinding of duplex DNA by translocating in the 3'-5' direction.</text>
        <dbReference type="EC" id="5.6.2.4"/>
    </reaction>
</comment>
<dbReference type="SUPFAM" id="SSF52540">
    <property type="entry name" value="P-loop containing nucleoside triphosphate hydrolases"/>
    <property type="match status" value="1"/>
</dbReference>
<proteinExistence type="inferred from homology"/>
<feature type="domain" description="UvrD-like helicase ATP-binding" evidence="12">
    <location>
        <begin position="7"/>
        <end position="292"/>
    </location>
</feature>
<keyword evidence="3 10" id="KW-0378">Hydrolase</keyword>
<keyword evidence="4 10" id="KW-0347">Helicase</keyword>
<dbReference type="InterPro" id="IPR000212">
    <property type="entry name" value="DNA_helicase_UvrD/REP"/>
</dbReference>
<dbReference type="GO" id="GO:0005829">
    <property type="term" value="C:cytosol"/>
    <property type="evidence" value="ECO:0007669"/>
    <property type="project" value="TreeGrafter"/>
</dbReference>
<dbReference type="PANTHER" id="PTHR11070:SF3">
    <property type="entry name" value="DNA 3'-5' HELICASE"/>
    <property type="match status" value="1"/>
</dbReference>
<sequence>MPRDYSSSLNPSQLEAVYATEGPVLVIAGAGSGKTRTIVYRLAHLVEEGVDPSSILLLTFTRKASQEMLQRASDLLGEGRGLGRVQGGTFHAFAYGMLRRYTPPGWPERLTVIDRSDAESLIREAKGELGFGKGDRSFPKASTILDNVSKSRNKEQQLRDIVSNESFHLLPYVDEIETMSVEYEKKKKQCGMLDYDDLLFALETLLRSDEALLSNIRDRFKHVMVDEYQDTNLVQARLVELIAGKHGNVMAVGDDAQSIYSFRGANVQNILSFPQVFPGTKTIRLERNYRSTQPILSFTNQILAQSSILYEKKLWTEDSGGAVPQIVRPLSDLSQARLVAGKVVELMKEHSPGEVAVLFRAGYQSYHLEVELNKLGIRFAKFGGLKYTEAAHIKDVLSFVRILRNPSDTPSWHRVLAPIKGVGPKTSQKLVTSLLSGDRDFVDSWRKKRPDLDALLGFLDELRSREMSPGTLLERIVEFYTPQLEERYPDDYPRREAGLEELLQIAAGYSELDLFLADLSLENPEPRGSEREDVVTLSTIHSSKGLEWNAVCIIDLIEDRFPSRHAMNRVEEFEEERRLLYVACTRARQYLALFVPKAVYRRGKEITEPATASPFVREIAGEFYEEWQENYTGGLSMAKGAPEYRRPPSALTPPSGAPSAGSRSSSSSPKPAPAPAPDPSKMGFCNHKVFGRGKIVAVIPPDKYRVNFPGFGLKVILAQYLELENT</sequence>
<dbReference type="EC" id="5.6.2.4" evidence="8"/>
<dbReference type="InterPro" id="IPR027417">
    <property type="entry name" value="P-loop_NTPase"/>
</dbReference>
<dbReference type="Pfam" id="PF00580">
    <property type="entry name" value="UvrD-helicase"/>
    <property type="match status" value="1"/>
</dbReference>
<dbReference type="GO" id="GO:0005524">
    <property type="term" value="F:ATP binding"/>
    <property type="evidence" value="ECO:0007669"/>
    <property type="project" value="UniProtKB-UniRule"/>
</dbReference>
<evidence type="ECO:0000256" key="11">
    <source>
        <dbReference type="SAM" id="MobiDB-lite"/>
    </source>
</evidence>
<protein>
    <recommendedName>
        <fullName evidence="8">DNA 3'-5' helicase</fullName>
        <ecNumber evidence="8">5.6.2.4</ecNumber>
    </recommendedName>
</protein>
<evidence type="ECO:0000256" key="4">
    <source>
        <dbReference type="ARBA" id="ARBA00022806"/>
    </source>
</evidence>
<evidence type="ECO:0000259" key="12">
    <source>
        <dbReference type="PROSITE" id="PS51198"/>
    </source>
</evidence>
<evidence type="ECO:0000259" key="13">
    <source>
        <dbReference type="PROSITE" id="PS51217"/>
    </source>
</evidence>
<dbReference type="GO" id="GO:0003677">
    <property type="term" value="F:DNA binding"/>
    <property type="evidence" value="ECO:0007669"/>
    <property type="project" value="InterPro"/>
</dbReference>
<dbReference type="Pfam" id="PF13361">
    <property type="entry name" value="UvrD_C"/>
    <property type="match status" value="1"/>
</dbReference>
<dbReference type="EMBL" id="CP039543">
    <property type="protein sequence ID" value="QJT09486.1"/>
    <property type="molecule type" value="Genomic_DNA"/>
</dbReference>
<dbReference type="OrthoDB" id="9810135at2"/>
<feature type="binding site" evidence="10">
    <location>
        <begin position="28"/>
        <end position="35"/>
    </location>
    <ligand>
        <name>ATP</name>
        <dbReference type="ChEBI" id="CHEBI:30616"/>
    </ligand>
</feature>
<dbReference type="Gene3D" id="1.10.10.160">
    <property type="match status" value="1"/>
</dbReference>
<evidence type="ECO:0000313" key="16">
    <source>
        <dbReference type="Proteomes" id="UP000434052"/>
    </source>
</evidence>
<evidence type="ECO:0000256" key="8">
    <source>
        <dbReference type="ARBA" id="ARBA00034808"/>
    </source>
</evidence>
<accession>A0A6P1ZFX8</accession>
<dbReference type="CDD" id="cd17932">
    <property type="entry name" value="DEXQc_UvrD"/>
    <property type="match status" value="1"/>
</dbReference>
<organism evidence="15 16">
    <name type="scientific">Oceanidesulfovibrio marinus</name>
    <dbReference type="NCBI Taxonomy" id="370038"/>
    <lineage>
        <taxon>Bacteria</taxon>
        <taxon>Pseudomonadati</taxon>
        <taxon>Thermodesulfobacteriota</taxon>
        <taxon>Desulfovibrionia</taxon>
        <taxon>Desulfovibrionales</taxon>
        <taxon>Desulfovibrionaceae</taxon>
        <taxon>Oceanidesulfovibrio</taxon>
    </lineage>
</organism>
<comment type="similarity">
    <text evidence="1">Belongs to the helicase family. UvrD subfamily.</text>
</comment>
<evidence type="ECO:0000256" key="7">
    <source>
        <dbReference type="ARBA" id="ARBA00034617"/>
    </source>
</evidence>
<keyword evidence="17" id="KW-1185">Reference proteome</keyword>
<feature type="domain" description="UvrD-like helicase C-terminal" evidence="13">
    <location>
        <begin position="293"/>
        <end position="545"/>
    </location>
</feature>
<dbReference type="GO" id="GO:0016787">
    <property type="term" value="F:hydrolase activity"/>
    <property type="evidence" value="ECO:0007669"/>
    <property type="project" value="UniProtKB-UniRule"/>
</dbReference>
<dbReference type="GO" id="GO:0000725">
    <property type="term" value="P:recombinational repair"/>
    <property type="evidence" value="ECO:0007669"/>
    <property type="project" value="TreeGrafter"/>
</dbReference>
<dbReference type="Proteomes" id="UP000503251">
    <property type="component" value="Chromosome"/>
</dbReference>
<name>A0A6P1ZFX8_9BACT</name>
<dbReference type="Gene3D" id="1.10.486.10">
    <property type="entry name" value="PCRA, domain 4"/>
    <property type="match status" value="1"/>
</dbReference>
<dbReference type="InterPro" id="IPR014017">
    <property type="entry name" value="DNA_helicase_UvrD-like_C"/>
</dbReference>
<evidence type="ECO:0000256" key="1">
    <source>
        <dbReference type="ARBA" id="ARBA00009922"/>
    </source>
</evidence>
<evidence type="ECO:0000256" key="2">
    <source>
        <dbReference type="ARBA" id="ARBA00022741"/>
    </source>
</evidence>
<keyword evidence="2 10" id="KW-0547">Nucleotide-binding</keyword>
<reference evidence="15 16" key="1">
    <citation type="submission" date="2018-06" db="EMBL/GenBank/DDBJ databases">
        <title>Complete genome of Desulfovibrio marinus P48SEP.</title>
        <authorList>
            <person name="Crispim J.S."/>
            <person name="Vidigal P.M.P."/>
            <person name="Silva L.C.F."/>
            <person name="Araujo L.C."/>
            <person name="Laguardia C.N."/>
            <person name="Dias R.S."/>
            <person name="Sousa M.P."/>
            <person name="Paula S.O."/>
            <person name="Silva C."/>
        </authorList>
    </citation>
    <scope>NUCLEOTIDE SEQUENCE [LARGE SCALE GENOMIC DNA]</scope>
    <source>
        <strain evidence="15 16">P48SEP</strain>
    </source>
</reference>
<evidence type="ECO:0000256" key="5">
    <source>
        <dbReference type="ARBA" id="ARBA00022840"/>
    </source>
</evidence>
<reference evidence="14 17" key="2">
    <citation type="submission" date="2019-04" db="EMBL/GenBank/DDBJ databases">
        <title>Isolation and culture of sulfate reducing bacteria from the cold seep of the South China Sea.</title>
        <authorList>
            <person name="Sun C."/>
            <person name="Liu R."/>
        </authorList>
    </citation>
    <scope>NUCLEOTIDE SEQUENCE [LARGE SCALE GENOMIC DNA]</scope>
    <source>
        <strain evidence="14 17">CS1</strain>
    </source>
</reference>
<evidence type="ECO:0000256" key="10">
    <source>
        <dbReference type="PROSITE-ProRule" id="PRU00560"/>
    </source>
</evidence>
<feature type="region of interest" description="Disordered" evidence="11">
    <location>
        <begin position="638"/>
        <end position="679"/>
    </location>
</feature>
<keyword evidence="5 10" id="KW-0067">ATP-binding</keyword>
<evidence type="ECO:0000256" key="3">
    <source>
        <dbReference type="ARBA" id="ARBA00022801"/>
    </source>
</evidence>
<gene>
    <name evidence="15" type="ORF">DQK91_10835</name>
    <name evidence="14" type="ORF">E8L03_11285</name>
</gene>
<dbReference type="PROSITE" id="PS51217">
    <property type="entry name" value="UVRD_HELICASE_CTER"/>
    <property type="match status" value="1"/>
</dbReference>
<keyword evidence="6" id="KW-0413">Isomerase</keyword>
<dbReference type="InterPro" id="IPR014016">
    <property type="entry name" value="UvrD-like_ATP-bd"/>
</dbReference>
<dbReference type="Gene3D" id="3.40.50.300">
    <property type="entry name" value="P-loop containing nucleotide triphosphate hydrolases"/>
    <property type="match status" value="2"/>
</dbReference>
<dbReference type="EMBL" id="QMIF01000006">
    <property type="protein sequence ID" value="TVM33711.1"/>
    <property type="molecule type" value="Genomic_DNA"/>
</dbReference>
<dbReference type="PROSITE" id="PS51198">
    <property type="entry name" value="UVRD_HELICASE_ATP_BIND"/>
    <property type="match status" value="1"/>
</dbReference>
<dbReference type="InterPro" id="IPR013986">
    <property type="entry name" value="DExx_box_DNA_helicase_dom_sf"/>
</dbReference>
<comment type="catalytic activity">
    <reaction evidence="9">
        <text>ATP + H2O = ADP + phosphate + H(+)</text>
        <dbReference type="Rhea" id="RHEA:13065"/>
        <dbReference type="ChEBI" id="CHEBI:15377"/>
        <dbReference type="ChEBI" id="CHEBI:15378"/>
        <dbReference type="ChEBI" id="CHEBI:30616"/>
        <dbReference type="ChEBI" id="CHEBI:43474"/>
        <dbReference type="ChEBI" id="CHEBI:456216"/>
        <dbReference type="EC" id="5.6.2.4"/>
    </reaction>
</comment>
<evidence type="ECO:0000256" key="9">
    <source>
        <dbReference type="ARBA" id="ARBA00048988"/>
    </source>
</evidence>
<feature type="compositionally biased region" description="Low complexity" evidence="11">
    <location>
        <begin position="647"/>
        <end position="669"/>
    </location>
</feature>
<evidence type="ECO:0000313" key="17">
    <source>
        <dbReference type="Proteomes" id="UP000503251"/>
    </source>
</evidence>